<evidence type="ECO:0000313" key="10">
    <source>
        <dbReference type="Proteomes" id="UP000029759"/>
    </source>
</evidence>
<evidence type="ECO:0000256" key="2">
    <source>
        <dbReference type="ARBA" id="ARBA00022407"/>
    </source>
</evidence>
<dbReference type="RefSeq" id="YP_459924.1">
    <property type="nucleotide sequence ID" value="NC_007729.1"/>
</dbReference>
<comment type="subunit">
    <text evidence="1">Homodimer.</text>
</comment>
<dbReference type="InterPro" id="IPR036131">
    <property type="entry name" value="VP19_sf"/>
</dbReference>
<dbReference type="GO" id="GO:0044423">
    <property type="term" value="C:virion component"/>
    <property type="evidence" value="ECO:0007669"/>
    <property type="project" value="InterPro"/>
</dbReference>
<dbReference type="EMBL" id="AF266518">
    <property type="protein sequence ID" value="AAG21219.2"/>
    <property type="molecule type" value="Genomic_RNA"/>
</dbReference>
<evidence type="ECO:0000256" key="1">
    <source>
        <dbReference type="ARBA" id="ARBA00011738"/>
    </source>
</evidence>
<proteinExistence type="predicted"/>
<name>Q9E348_MNESV</name>
<keyword evidence="6" id="KW-0694">RNA-binding</keyword>
<dbReference type="Gene3D" id="3.30.390.180">
    <property type="entry name" value="RNA silencing suppressor P19"/>
    <property type="match status" value="1"/>
</dbReference>
<dbReference type="GeneID" id="5075903"/>
<dbReference type="SMR" id="Q9E348"/>
<evidence type="ECO:0000256" key="5">
    <source>
        <dbReference type="ARBA" id="ARBA00022632"/>
    </source>
</evidence>
<keyword evidence="10" id="KW-1185">Reference proteome</keyword>
<protein>
    <recommendedName>
        <fullName evidence="2">RNA silencing suppressor p19</fullName>
    </recommendedName>
    <alternativeName>
        <fullName evidence="8">19 kDa symptom severity modulator</fullName>
    </alternativeName>
</protein>
<dbReference type="GO" id="GO:0003723">
    <property type="term" value="F:RNA binding"/>
    <property type="evidence" value="ECO:0007669"/>
    <property type="project" value="UniProtKB-KW"/>
</dbReference>
<evidence type="ECO:0000256" key="4">
    <source>
        <dbReference type="ARBA" id="ARBA00022581"/>
    </source>
</evidence>
<keyword evidence="7" id="KW-0899">Viral immunoevasion</keyword>
<reference evidence="9 10" key="1">
    <citation type="journal article" date="2006" name="Virology">
        <title>Infectious cDNA transcripts of Maize necrotic streak virus: infectivity and translational characteristics.</title>
        <authorList>
            <person name="Scheets K."/>
            <person name="Redinbaugh M.G."/>
        </authorList>
    </citation>
    <scope>NUCLEOTIDE SEQUENCE [LARGE SCALE GENOMIC DNA]</scope>
    <source>
        <strain evidence="9">Arizona</strain>
    </source>
</reference>
<evidence type="ECO:0000313" key="9">
    <source>
        <dbReference type="EMBL" id="AAG21219.2"/>
    </source>
</evidence>
<dbReference type="KEGG" id="vg:5075903"/>
<evidence type="ECO:0000256" key="8">
    <source>
        <dbReference type="ARBA" id="ARBA00032006"/>
    </source>
</evidence>
<dbReference type="Proteomes" id="UP000029759">
    <property type="component" value="Segment"/>
</dbReference>
<evidence type="ECO:0000256" key="6">
    <source>
        <dbReference type="ARBA" id="ARBA00022884"/>
    </source>
</evidence>
<dbReference type="InterPro" id="IPR004905">
    <property type="entry name" value="Tombusvirus_p19"/>
</dbReference>
<evidence type="ECO:0000256" key="3">
    <source>
        <dbReference type="ARBA" id="ARBA00022463"/>
    </source>
</evidence>
<dbReference type="OrthoDB" id="10877at10239"/>
<keyword evidence="5" id="KW-1090">Inhibition of host innate immune response by virus</keyword>
<dbReference type="GO" id="GO:0052170">
    <property type="term" value="P:symbiont-mediated suppression of host innate immune response"/>
    <property type="evidence" value="ECO:0007669"/>
    <property type="project" value="UniProtKB-KW"/>
</dbReference>
<dbReference type="Pfam" id="PF03220">
    <property type="entry name" value="Tombus_P19"/>
    <property type="match status" value="1"/>
</dbReference>
<dbReference type="SUPFAM" id="SSF103145">
    <property type="entry name" value="Tombusvirus P19 core protein, VP19"/>
    <property type="match status" value="1"/>
</dbReference>
<keyword evidence="3" id="KW-0941">Suppressor of RNA silencing</keyword>
<accession>Q9E348</accession>
<sequence>MERAIQGSDAWQQTGGQRRVGGCGDSFAPFQLPDESPTSDEWRLHHDAYDPDTDCPLGFKEFWSVGKAISKRYHRYDWKEASLDRALGSWQGDKVITEASRFLGVDQVSCTYSIRVRGVSITLSGGSRALLRLVSMADRIKRSELQFATSAVESVVSRGCPEEETPKESE</sequence>
<organismHost>
    <name type="scientific">Zea mays</name>
    <name type="common">Maize</name>
    <dbReference type="NCBI Taxonomy" id="4577"/>
</organismHost>
<organism evidence="9 10">
    <name type="scientific">Maize necrotic streak virus</name>
    <name type="common">MNeSV</name>
    <dbReference type="NCBI Taxonomy" id="137556"/>
    <lineage>
        <taxon>Viruses</taxon>
        <taxon>Riboviria</taxon>
        <taxon>Orthornavirae</taxon>
        <taxon>Kitrinoviricota</taxon>
        <taxon>Tolucaviricetes</taxon>
        <taxon>Tolivirales</taxon>
        <taxon>Tombusviridae</taxon>
        <taxon>Procedovirinae</taxon>
        <taxon>Zeavirus</taxon>
        <taxon>Zeavirus zeae</taxon>
    </lineage>
</organism>
<evidence type="ECO:0000256" key="7">
    <source>
        <dbReference type="ARBA" id="ARBA00023280"/>
    </source>
</evidence>
<keyword evidence="4" id="KW-0945">Host-virus interaction</keyword>